<dbReference type="Proteomes" id="UP000249619">
    <property type="component" value="Unassembled WGS sequence"/>
</dbReference>
<protein>
    <submittedName>
        <fullName evidence="2">Uncharacterized protein</fullName>
    </submittedName>
</protein>
<evidence type="ECO:0000313" key="3">
    <source>
        <dbReference type="Proteomes" id="UP000249619"/>
    </source>
</evidence>
<dbReference type="PANTHER" id="PTHR38111">
    <property type="entry name" value="ZN(2)-C6 FUNGAL-TYPE DOMAIN-CONTAINING PROTEIN-RELATED"/>
    <property type="match status" value="1"/>
</dbReference>
<evidence type="ECO:0000256" key="1">
    <source>
        <dbReference type="SAM" id="MobiDB-lite"/>
    </source>
</evidence>
<keyword evidence="3" id="KW-1185">Reference proteome</keyword>
<dbReference type="AlphaFoldDB" id="A0A364N9C5"/>
<feature type="compositionally biased region" description="Basic and acidic residues" evidence="1">
    <location>
        <begin position="40"/>
        <end position="66"/>
    </location>
</feature>
<gene>
    <name evidence="2" type="ORF">DDE83_003068</name>
</gene>
<feature type="compositionally biased region" description="Basic and acidic residues" evidence="1">
    <location>
        <begin position="80"/>
        <end position="104"/>
    </location>
</feature>
<dbReference type="PANTHER" id="PTHR38111:SF2">
    <property type="entry name" value="FINGER DOMAIN PROTEIN, PUTATIVE (AFU_ORTHOLOGUE AFUA_1G01560)-RELATED"/>
    <property type="match status" value="1"/>
</dbReference>
<evidence type="ECO:0000313" key="2">
    <source>
        <dbReference type="EMBL" id="RAR13611.1"/>
    </source>
</evidence>
<feature type="region of interest" description="Disordered" evidence="1">
    <location>
        <begin position="40"/>
        <end position="109"/>
    </location>
</feature>
<dbReference type="EMBL" id="QGDH01000033">
    <property type="protein sequence ID" value="RAR13611.1"/>
    <property type="molecule type" value="Genomic_DNA"/>
</dbReference>
<dbReference type="OrthoDB" id="3525185at2759"/>
<dbReference type="InterPro" id="IPR053178">
    <property type="entry name" value="Osmoadaptation_assoc"/>
</dbReference>
<name>A0A364N9C5_STELY</name>
<accession>A0A364N9C5</accession>
<sequence length="645" mass="72156">MAPRTLLTAMRPLRTPMTLSTRRAFATTPRMAIKEDATRNAEEIEQAKQEQLKEQKKGQGRWREDLASSGESSIAADRQQVNDHDEHMKELQQEGKKKGEKGEIRSSICPPMSTLRLKYSRLYRLVPQPTLERHASKIPTQPRLLSMPFEARQVIDMTERIVKPRNRKKKEATRATATTREEGDTQSAAKITPDSASSQAASMISALDVPLNNPMFPAERRHPDDVEKAMTAIRHHYRPPTYNQPSRVLPEALDTAFISHYVELNKSGQSYAPEIQWLGHLPNIHGNATKPAVRLSLRAVSMAFYGKHHNDSSILIDSWRWYTVALGAQRTSIARMKKNCIPDEEEVLVPLILALYELYVGATASGSMAHLNAAGEIMNMRGPSNCRSGAIWPLFKGIRSQDAHRSIIWNKKSIYSSPDWLTIPFVGMPRDPHQALADIELMIPHCTAYLGIQGTIRVVFTTPIPLEADVTSCKELTCRVIGDLNQWAEEYPHLTRPSSSPATNPAPEHSSMPVSPSRPDKQSPRKTGLQGAFVALIASNYIADRLVLNMLMYKMHTESSAPIASYENTTAHYFSEAQDCSQAILKAAHEIEQAQTPGFDLLRSIAPVVTVGFCAPTMQLRKEAMEMMYRWGSKVGGLASIFERM</sequence>
<organism evidence="2 3">
    <name type="scientific">Stemphylium lycopersici</name>
    <name type="common">Tomato gray leaf spot disease fungus</name>
    <name type="synonym">Thyrospora lycopersici</name>
    <dbReference type="NCBI Taxonomy" id="183478"/>
    <lineage>
        <taxon>Eukaryota</taxon>
        <taxon>Fungi</taxon>
        <taxon>Dikarya</taxon>
        <taxon>Ascomycota</taxon>
        <taxon>Pezizomycotina</taxon>
        <taxon>Dothideomycetes</taxon>
        <taxon>Pleosporomycetidae</taxon>
        <taxon>Pleosporales</taxon>
        <taxon>Pleosporineae</taxon>
        <taxon>Pleosporaceae</taxon>
        <taxon>Stemphylium</taxon>
    </lineage>
</organism>
<reference evidence="3" key="1">
    <citation type="submission" date="2018-05" db="EMBL/GenBank/DDBJ databases">
        <title>Draft genome sequence of Stemphylium lycopersici strain CIDEFI 213.</title>
        <authorList>
            <person name="Medina R."/>
            <person name="Franco M.E.E."/>
            <person name="Lucentini C.G."/>
            <person name="Saparrat M.C.N."/>
            <person name="Balatti P.A."/>
        </authorList>
    </citation>
    <scope>NUCLEOTIDE SEQUENCE [LARGE SCALE GENOMIC DNA]</scope>
    <source>
        <strain evidence="3">CIDEFI 213</strain>
    </source>
</reference>
<comment type="caution">
    <text evidence="2">The sequence shown here is derived from an EMBL/GenBank/DDBJ whole genome shotgun (WGS) entry which is preliminary data.</text>
</comment>
<feature type="region of interest" description="Disordered" evidence="1">
    <location>
        <begin position="165"/>
        <end position="199"/>
    </location>
</feature>
<feature type="region of interest" description="Disordered" evidence="1">
    <location>
        <begin position="493"/>
        <end position="526"/>
    </location>
</feature>
<proteinExistence type="predicted"/>